<feature type="non-terminal residue" evidence="7">
    <location>
        <position position="207"/>
    </location>
</feature>
<gene>
    <name evidence="7" type="ORF">JKP88DRAFT_168611</name>
</gene>
<evidence type="ECO:0000313" key="7">
    <source>
        <dbReference type="EMBL" id="KAG5178751.1"/>
    </source>
</evidence>
<dbReference type="GO" id="GO:0005739">
    <property type="term" value="C:mitochondrion"/>
    <property type="evidence" value="ECO:0007669"/>
    <property type="project" value="TreeGrafter"/>
</dbReference>
<dbReference type="PANTHER" id="PTHR10772">
    <property type="entry name" value="10 KDA HEAT SHOCK PROTEIN"/>
    <property type="match status" value="1"/>
</dbReference>
<keyword evidence="2 6" id="KW-0143">Chaperone</keyword>
<dbReference type="Gene3D" id="2.30.33.40">
    <property type="entry name" value="GroES chaperonin"/>
    <property type="match status" value="2"/>
</dbReference>
<evidence type="ECO:0000256" key="2">
    <source>
        <dbReference type="ARBA" id="ARBA00023186"/>
    </source>
</evidence>
<evidence type="ECO:0000313" key="8">
    <source>
        <dbReference type="Proteomes" id="UP000664859"/>
    </source>
</evidence>
<organism evidence="7 8">
    <name type="scientific">Tribonema minus</name>
    <dbReference type="NCBI Taxonomy" id="303371"/>
    <lineage>
        <taxon>Eukaryota</taxon>
        <taxon>Sar</taxon>
        <taxon>Stramenopiles</taxon>
        <taxon>Ochrophyta</taxon>
        <taxon>PX clade</taxon>
        <taxon>Xanthophyceae</taxon>
        <taxon>Tribonematales</taxon>
        <taxon>Tribonemataceae</taxon>
        <taxon>Tribonema</taxon>
    </lineage>
</organism>
<evidence type="ECO:0000256" key="6">
    <source>
        <dbReference type="RuleBase" id="RU003479"/>
    </source>
</evidence>
<dbReference type="GO" id="GO:0005524">
    <property type="term" value="F:ATP binding"/>
    <property type="evidence" value="ECO:0007669"/>
    <property type="project" value="InterPro"/>
</dbReference>
<evidence type="ECO:0000256" key="3">
    <source>
        <dbReference type="ARBA" id="ARBA00031971"/>
    </source>
</evidence>
<dbReference type="GO" id="GO:0044183">
    <property type="term" value="F:protein folding chaperone"/>
    <property type="evidence" value="ECO:0007669"/>
    <property type="project" value="InterPro"/>
</dbReference>
<dbReference type="FunFam" id="2.30.33.40:FF:000001">
    <property type="entry name" value="10 kDa chaperonin"/>
    <property type="match status" value="1"/>
</dbReference>
<dbReference type="InterPro" id="IPR020818">
    <property type="entry name" value="Chaperonin_GroES"/>
</dbReference>
<dbReference type="InterPro" id="IPR011032">
    <property type="entry name" value="GroES-like_sf"/>
</dbReference>
<dbReference type="EMBL" id="JAFCMP010000513">
    <property type="protein sequence ID" value="KAG5178751.1"/>
    <property type="molecule type" value="Genomic_DNA"/>
</dbReference>
<dbReference type="CDD" id="cd00320">
    <property type="entry name" value="cpn10"/>
    <property type="match status" value="2"/>
</dbReference>
<dbReference type="GO" id="GO:0051087">
    <property type="term" value="F:protein-folding chaperone binding"/>
    <property type="evidence" value="ECO:0007669"/>
    <property type="project" value="TreeGrafter"/>
</dbReference>
<dbReference type="InterPro" id="IPR037124">
    <property type="entry name" value="Chaperonin_GroES_sf"/>
</dbReference>
<dbReference type="HAMAP" id="MF_00580">
    <property type="entry name" value="CH10"/>
    <property type="match status" value="1"/>
</dbReference>
<dbReference type="Pfam" id="PF00166">
    <property type="entry name" value="Cpn10"/>
    <property type="match status" value="2"/>
</dbReference>
<keyword evidence="8" id="KW-1185">Reference proteome</keyword>
<name>A0A836CC47_9STRA</name>
<dbReference type="GO" id="GO:0046872">
    <property type="term" value="F:metal ion binding"/>
    <property type="evidence" value="ECO:0007669"/>
    <property type="project" value="TreeGrafter"/>
</dbReference>
<dbReference type="PRINTS" id="PR00297">
    <property type="entry name" value="CHAPERONIN10"/>
</dbReference>
<dbReference type="Proteomes" id="UP000664859">
    <property type="component" value="Unassembled WGS sequence"/>
</dbReference>
<proteinExistence type="inferred from homology"/>
<sequence length="207" mass="22381">QIRAPLKPIGDTIIVKLAEPKEKTDGGLFLPTMDKVQPTTGTVVAAGPGKRHWETGQLYPMGVQPGQKVLFGRFDGSTVKYNGADHLLLRGDDCLLTYEGDAPSAATAQMVGDRILVRIVRELERTKASGVVVAAVAAREQKETMGEVVKMGPGRIAPNGKPLPLQCAVGDQIKFRDFAAEWVAMETLKVDGEDFVVIKNTDVIAKW</sequence>
<evidence type="ECO:0000256" key="5">
    <source>
        <dbReference type="ARBA" id="ARBA00079398"/>
    </source>
</evidence>
<comment type="caution">
    <text evidence="7">The sequence shown here is derived from an EMBL/GenBank/DDBJ whole genome shotgun (WGS) entry which is preliminary data.</text>
</comment>
<evidence type="ECO:0000256" key="4">
    <source>
        <dbReference type="ARBA" id="ARBA00073031"/>
    </source>
</evidence>
<dbReference type="PANTHER" id="PTHR10772:SF63">
    <property type="entry name" value="20 KDA CHAPERONIN, CHLOROPLASTIC"/>
    <property type="match status" value="1"/>
</dbReference>
<dbReference type="SUPFAM" id="SSF50129">
    <property type="entry name" value="GroES-like"/>
    <property type="match status" value="2"/>
</dbReference>
<dbReference type="OrthoDB" id="184876at2759"/>
<accession>A0A836CC47</accession>
<evidence type="ECO:0000256" key="1">
    <source>
        <dbReference type="ARBA" id="ARBA00006975"/>
    </source>
</evidence>
<dbReference type="AlphaFoldDB" id="A0A836CC47"/>
<reference evidence="7" key="1">
    <citation type="submission" date="2021-02" db="EMBL/GenBank/DDBJ databases">
        <title>First Annotated Genome of the Yellow-green Alga Tribonema minus.</title>
        <authorList>
            <person name="Mahan K.M."/>
        </authorList>
    </citation>
    <scope>NUCLEOTIDE SEQUENCE</scope>
    <source>
        <strain evidence="7">UTEX B ZZ1240</strain>
    </source>
</reference>
<dbReference type="GO" id="GO:0051082">
    <property type="term" value="F:unfolded protein binding"/>
    <property type="evidence" value="ECO:0007669"/>
    <property type="project" value="TreeGrafter"/>
</dbReference>
<dbReference type="SMART" id="SM00883">
    <property type="entry name" value="Cpn10"/>
    <property type="match status" value="2"/>
</dbReference>
<protein>
    <recommendedName>
        <fullName evidence="4">20 kDa chaperonin, chloroplastic</fullName>
    </recommendedName>
    <alternativeName>
        <fullName evidence="3">Chaperonin 10</fullName>
    </alternativeName>
    <alternativeName>
        <fullName evidence="5">Protein Cpn21</fullName>
    </alternativeName>
</protein>
<comment type="similarity">
    <text evidence="1 6">Belongs to the GroES chaperonin family.</text>
</comment>